<evidence type="ECO:0000256" key="7">
    <source>
        <dbReference type="ARBA" id="ARBA00023170"/>
    </source>
</evidence>
<evidence type="ECO:0000256" key="9">
    <source>
        <dbReference type="HAMAP-Rule" id="MF_00920"/>
    </source>
</evidence>
<dbReference type="GO" id="GO:0005047">
    <property type="term" value="F:signal recognition particle binding"/>
    <property type="evidence" value="ECO:0007669"/>
    <property type="project" value="TreeGrafter"/>
</dbReference>
<dbReference type="SMART" id="SM00962">
    <property type="entry name" value="SRP54"/>
    <property type="match status" value="1"/>
</dbReference>
<evidence type="ECO:0000256" key="2">
    <source>
        <dbReference type="ARBA" id="ARBA00022490"/>
    </source>
</evidence>
<feature type="domain" description="SRP54-type proteins GTP-binding" evidence="10">
    <location>
        <begin position="275"/>
        <end position="288"/>
    </location>
</feature>
<evidence type="ECO:0000313" key="11">
    <source>
        <dbReference type="EMBL" id="WNM58390.1"/>
    </source>
</evidence>
<feature type="binding site" evidence="9">
    <location>
        <begin position="190"/>
        <end position="194"/>
    </location>
    <ligand>
        <name>GTP</name>
        <dbReference type="ChEBI" id="CHEBI:37565"/>
    </ligand>
</feature>
<dbReference type="InterPro" id="IPR027417">
    <property type="entry name" value="P-loop_NTPase"/>
</dbReference>
<dbReference type="EC" id="3.6.5.4" evidence="9"/>
<evidence type="ECO:0000313" key="12">
    <source>
        <dbReference type="Proteomes" id="UP001302719"/>
    </source>
</evidence>
<evidence type="ECO:0000256" key="8">
    <source>
        <dbReference type="ARBA" id="ARBA00048027"/>
    </source>
</evidence>
<keyword evidence="5 9" id="KW-0342">GTP-binding</keyword>
<keyword evidence="7 9" id="KW-0675">Receptor</keyword>
<comment type="catalytic activity">
    <reaction evidence="8 9">
        <text>GTP + H2O = GDP + phosphate + H(+)</text>
        <dbReference type="Rhea" id="RHEA:19669"/>
        <dbReference type="ChEBI" id="CHEBI:15377"/>
        <dbReference type="ChEBI" id="CHEBI:15378"/>
        <dbReference type="ChEBI" id="CHEBI:37565"/>
        <dbReference type="ChEBI" id="CHEBI:43474"/>
        <dbReference type="ChEBI" id="CHEBI:58189"/>
        <dbReference type="EC" id="3.6.5.4"/>
    </reaction>
</comment>
<gene>
    <name evidence="9 11" type="primary">ftsY</name>
    <name evidence="11" type="ORF">PP769_01100</name>
</gene>
<dbReference type="PROSITE" id="PS00300">
    <property type="entry name" value="SRP54"/>
    <property type="match status" value="1"/>
</dbReference>
<dbReference type="GO" id="GO:0003924">
    <property type="term" value="F:GTPase activity"/>
    <property type="evidence" value="ECO:0007669"/>
    <property type="project" value="UniProtKB-UniRule"/>
</dbReference>
<dbReference type="GO" id="GO:0006614">
    <property type="term" value="P:SRP-dependent cotranslational protein targeting to membrane"/>
    <property type="evidence" value="ECO:0007669"/>
    <property type="project" value="InterPro"/>
</dbReference>
<evidence type="ECO:0000256" key="4">
    <source>
        <dbReference type="ARBA" id="ARBA00022801"/>
    </source>
</evidence>
<keyword evidence="6 9" id="KW-0472">Membrane</keyword>
<evidence type="ECO:0000256" key="1">
    <source>
        <dbReference type="ARBA" id="ARBA00022475"/>
    </source>
</evidence>
<dbReference type="Pfam" id="PF00448">
    <property type="entry name" value="SRP54"/>
    <property type="match status" value="1"/>
</dbReference>
<comment type="similarity">
    <text evidence="9">Belongs to the GTP-binding SRP family. FtsY subfamily.</text>
</comment>
<dbReference type="InterPro" id="IPR004390">
    <property type="entry name" value="SR_rcpt_FtsY"/>
</dbReference>
<dbReference type="InterPro" id="IPR013822">
    <property type="entry name" value="Signal_recog_particl_SRP54_hlx"/>
</dbReference>
<dbReference type="Gene3D" id="1.20.120.140">
    <property type="entry name" value="Signal recognition particle SRP54, nucleotide-binding domain"/>
    <property type="match status" value="1"/>
</dbReference>
<keyword evidence="3 9" id="KW-0547">Nucleotide-binding</keyword>
<dbReference type="InterPro" id="IPR003593">
    <property type="entry name" value="AAA+_ATPase"/>
</dbReference>
<keyword evidence="4 9" id="KW-0378">Hydrolase</keyword>
<keyword evidence="1 9" id="KW-1003">Cell membrane</keyword>
<dbReference type="InterPro" id="IPR036225">
    <property type="entry name" value="SRP/SRP_N"/>
</dbReference>
<dbReference type="EMBL" id="CP116967">
    <property type="protein sequence ID" value="WNM58390.1"/>
    <property type="molecule type" value="Genomic_DNA"/>
</dbReference>
<comment type="subunit">
    <text evidence="9">Part of the signal recognition particle protein translocation system, which is composed of SRP and FtsY.</text>
</comment>
<dbReference type="KEGG" id="nall:PP769_01100"/>
<reference evidence="11 12" key="1">
    <citation type="submission" date="2023-01" db="EMBL/GenBank/DDBJ databases">
        <title>Cultivation and genomic characterization of new, ubiquitous marine nitrite-oxidizing bacteria from the Nitrospirales.</title>
        <authorList>
            <person name="Mueller A.J."/>
            <person name="Daebeler A."/>
            <person name="Herbold C.W."/>
            <person name="Kirkegaard R.H."/>
            <person name="Daims H."/>
        </authorList>
    </citation>
    <scope>NUCLEOTIDE SEQUENCE [LARGE SCALE GENOMIC DNA]</scope>
    <source>
        <strain evidence="11 12">VA</strain>
    </source>
</reference>
<dbReference type="InterPro" id="IPR042101">
    <property type="entry name" value="SRP54_N_sf"/>
</dbReference>
<dbReference type="GO" id="GO:0005525">
    <property type="term" value="F:GTP binding"/>
    <property type="evidence" value="ECO:0007669"/>
    <property type="project" value="UniProtKB-UniRule"/>
</dbReference>
<dbReference type="SUPFAM" id="SSF52540">
    <property type="entry name" value="P-loop containing nucleoside triphosphate hydrolases"/>
    <property type="match status" value="1"/>
</dbReference>
<comment type="function">
    <text evidence="9">Involved in targeting and insertion of nascent membrane proteins into the cytoplasmic membrane. Acts as a receptor for the complex formed by the signal recognition particle (SRP) and the ribosome-nascent chain (RNC).</text>
</comment>
<feature type="binding site" evidence="9">
    <location>
        <begin position="254"/>
        <end position="257"/>
    </location>
    <ligand>
        <name>GTP</name>
        <dbReference type="ChEBI" id="CHEBI:37565"/>
    </ligand>
</feature>
<dbReference type="SUPFAM" id="SSF47364">
    <property type="entry name" value="Domain of the SRP/SRP receptor G-proteins"/>
    <property type="match status" value="1"/>
</dbReference>
<dbReference type="PANTHER" id="PTHR43134">
    <property type="entry name" value="SIGNAL RECOGNITION PARTICLE RECEPTOR SUBUNIT ALPHA"/>
    <property type="match status" value="1"/>
</dbReference>
<sequence length="308" mass="33653">MKWVERLQKGLAKTRQTVQTSLRRLGRGHLDPVALEDVEISLLEADVGIHTVERFLEMLKDKTRLFSGTDPTTVLHTLLTDILRKGETEPLEQLIRRGPRPFVILIIGINGVGKTTTIAKLGHRLKQQGLHTLFVAGDTFRAAAIEQLDIWGKRTGIEVIKQKQGSDPAAVVFDGMVAAKARNVDVVLIDTAGRLHTKINLMDELKKIKRIIAREMPDAPHETLLVLDGTLGQNAIAQARQFHESLGVTGLALTKLDGTSKGGVVVAIVDELNLPIRLIGVGEGEADLQDFQASAFVEALLPTEDSEA</sequence>
<dbReference type="InterPro" id="IPR000897">
    <property type="entry name" value="SRP54_GTPase_dom"/>
</dbReference>
<dbReference type="FunFam" id="3.40.50.300:FF:000053">
    <property type="entry name" value="Signal recognition particle receptor FtsY"/>
    <property type="match status" value="1"/>
</dbReference>
<dbReference type="SMART" id="SM00382">
    <property type="entry name" value="AAA"/>
    <property type="match status" value="1"/>
</dbReference>
<dbReference type="Gene3D" id="3.40.50.300">
    <property type="entry name" value="P-loop containing nucleotide triphosphate hydrolases"/>
    <property type="match status" value="1"/>
</dbReference>
<dbReference type="AlphaFoldDB" id="A0AA96GDX0"/>
<keyword evidence="2 9" id="KW-0963">Cytoplasm</keyword>
<evidence type="ECO:0000256" key="3">
    <source>
        <dbReference type="ARBA" id="ARBA00022741"/>
    </source>
</evidence>
<evidence type="ECO:0000256" key="5">
    <source>
        <dbReference type="ARBA" id="ARBA00023134"/>
    </source>
</evidence>
<evidence type="ECO:0000259" key="10">
    <source>
        <dbReference type="PROSITE" id="PS00300"/>
    </source>
</evidence>
<dbReference type="GO" id="GO:0005737">
    <property type="term" value="C:cytoplasm"/>
    <property type="evidence" value="ECO:0007669"/>
    <property type="project" value="UniProtKB-SubCell"/>
</dbReference>
<evidence type="ECO:0000256" key="6">
    <source>
        <dbReference type="ARBA" id="ARBA00023136"/>
    </source>
</evidence>
<accession>A0AA96GDX0</accession>
<dbReference type="HAMAP" id="MF_00920">
    <property type="entry name" value="FtsY"/>
    <property type="match status" value="1"/>
</dbReference>
<dbReference type="Proteomes" id="UP001302719">
    <property type="component" value="Chromosome"/>
</dbReference>
<dbReference type="SMART" id="SM00963">
    <property type="entry name" value="SRP54_N"/>
    <property type="match status" value="1"/>
</dbReference>
<feature type="binding site" evidence="9">
    <location>
        <begin position="108"/>
        <end position="115"/>
    </location>
    <ligand>
        <name>GTP</name>
        <dbReference type="ChEBI" id="CHEBI:37565"/>
    </ligand>
</feature>
<comment type="subcellular location">
    <subcellularLocation>
        <location evidence="9">Cell membrane</location>
        <topology evidence="9">Peripheral membrane protein</topology>
        <orientation evidence="9">Cytoplasmic side</orientation>
    </subcellularLocation>
    <subcellularLocation>
        <location evidence="9">Cytoplasm</location>
    </subcellularLocation>
</comment>
<organism evidence="11 12">
    <name type="scientific">Candidatus Nitrospira allomarina</name>
    <dbReference type="NCBI Taxonomy" id="3020900"/>
    <lineage>
        <taxon>Bacteria</taxon>
        <taxon>Pseudomonadati</taxon>
        <taxon>Nitrospirota</taxon>
        <taxon>Nitrospiria</taxon>
        <taxon>Nitrospirales</taxon>
        <taxon>Nitrospiraceae</taxon>
        <taxon>Nitrospira</taxon>
    </lineage>
</organism>
<name>A0AA96GDX0_9BACT</name>
<dbReference type="Pfam" id="PF02881">
    <property type="entry name" value="SRP54_N"/>
    <property type="match status" value="1"/>
</dbReference>
<proteinExistence type="inferred from homology"/>
<dbReference type="CDD" id="cd17874">
    <property type="entry name" value="FtsY"/>
    <property type="match status" value="1"/>
</dbReference>
<dbReference type="NCBIfam" id="TIGR00064">
    <property type="entry name" value="ftsY"/>
    <property type="match status" value="1"/>
</dbReference>
<dbReference type="RefSeq" id="WP_312644148.1">
    <property type="nucleotide sequence ID" value="NZ_CP116967.1"/>
</dbReference>
<protein>
    <recommendedName>
        <fullName evidence="9">Signal recognition particle receptor FtsY</fullName>
        <shortName evidence="9">SRP receptor</shortName>
        <ecNumber evidence="9">3.6.5.4</ecNumber>
    </recommendedName>
</protein>
<keyword evidence="12" id="KW-1185">Reference proteome</keyword>
<dbReference type="PANTHER" id="PTHR43134:SF1">
    <property type="entry name" value="SIGNAL RECOGNITION PARTICLE RECEPTOR SUBUNIT ALPHA"/>
    <property type="match status" value="1"/>
</dbReference>
<dbReference type="GO" id="GO:0005886">
    <property type="term" value="C:plasma membrane"/>
    <property type="evidence" value="ECO:0007669"/>
    <property type="project" value="UniProtKB-SubCell"/>
</dbReference>